<dbReference type="EMBL" id="HBUE01201806">
    <property type="protein sequence ID" value="CAG6530172.1"/>
    <property type="molecule type" value="Transcribed_RNA"/>
</dbReference>
<name>A0A8D8NYB9_CULPI</name>
<accession>A0A8D8NYB9</accession>
<dbReference type="EMBL" id="HBUE01307983">
    <property type="protein sequence ID" value="CAG6581979.1"/>
    <property type="molecule type" value="Transcribed_RNA"/>
</dbReference>
<sequence>MEQLLPDVPGNSICGEAAAPTNLQPLMERTCAGCNNYQPTTATTTAHGATNAGRAQHLLLLGEQLPPDCPAPSRIRIRTYTGSSRYLRSDCQRRPKPSSYGSFYRNR</sequence>
<dbReference type="AlphaFoldDB" id="A0A8D8NYB9"/>
<evidence type="ECO:0000313" key="1">
    <source>
        <dbReference type="EMBL" id="CAG6581979.1"/>
    </source>
</evidence>
<proteinExistence type="predicted"/>
<organism evidence="1">
    <name type="scientific">Culex pipiens</name>
    <name type="common">House mosquito</name>
    <dbReference type="NCBI Taxonomy" id="7175"/>
    <lineage>
        <taxon>Eukaryota</taxon>
        <taxon>Metazoa</taxon>
        <taxon>Ecdysozoa</taxon>
        <taxon>Arthropoda</taxon>
        <taxon>Hexapoda</taxon>
        <taxon>Insecta</taxon>
        <taxon>Pterygota</taxon>
        <taxon>Neoptera</taxon>
        <taxon>Endopterygota</taxon>
        <taxon>Diptera</taxon>
        <taxon>Nematocera</taxon>
        <taxon>Culicoidea</taxon>
        <taxon>Culicidae</taxon>
        <taxon>Culicinae</taxon>
        <taxon>Culicini</taxon>
        <taxon>Culex</taxon>
        <taxon>Culex</taxon>
    </lineage>
</organism>
<protein>
    <submittedName>
        <fullName evidence="1">(northern house mosquito) hypothetical protein</fullName>
    </submittedName>
</protein>
<reference evidence="1" key="1">
    <citation type="submission" date="2021-05" db="EMBL/GenBank/DDBJ databases">
        <authorList>
            <person name="Alioto T."/>
            <person name="Alioto T."/>
            <person name="Gomez Garrido J."/>
        </authorList>
    </citation>
    <scope>NUCLEOTIDE SEQUENCE</scope>
</reference>